<evidence type="ECO:0000313" key="17">
    <source>
        <dbReference type="EMBL" id="MEE1673511.1"/>
    </source>
</evidence>
<feature type="signal peptide" evidence="14">
    <location>
        <begin position="1"/>
        <end position="25"/>
    </location>
</feature>
<evidence type="ECO:0000259" key="16">
    <source>
        <dbReference type="Pfam" id="PF07715"/>
    </source>
</evidence>
<keyword evidence="18" id="KW-1185">Reference proteome</keyword>
<dbReference type="Pfam" id="PF07715">
    <property type="entry name" value="Plug"/>
    <property type="match status" value="1"/>
</dbReference>
<accession>A0ABU7G2T5</accession>
<name>A0ABU7G2T5_9ALTE</name>
<keyword evidence="4 11" id="KW-1134">Transmembrane beta strand</keyword>
<dbReference type="InterPro" id="IPR039426">
    <property type="entry name" value="TonB-dep_rcpt-like"/>
</dbReference>
<dbReference type="InterPro" id="IPR000531">
    <property type="entry name" value="Beta-barrel_TonB"/>
</dbReference>
<dbReference type="InterPro" id="IPR037066">
    <property type="entry name" value="Plug_dom_sf"/>
</dbReference>
<evidence type="ECO:0000256" key="10">
    <source>
        <dbReference type="ARBA" id="ARBA00023237"/>
    </source>
</evidence>
<dbReference type="RefSeq" id="WP_329774799.1">
    <property type="nucleotide sequence ID" value="NZ_JAYDYW010000005.1"/>
</dbReference>
<sequence>MNKLNTLSTKLSPLALVLFASYSYAANTLETVVVTANRVDTSISDIAATMWVIDSEQLEREINTGADLKTALGRLIPSFDFANEGRTNFGQNLRGRSALVMIDGVSLNSTRAISRQLDSIDPFNVAHVEVLSGATSIYGAGAAGGIINIITKKATPNQTKFEVKAGASSGFNNSEDLDKNLALAVSGGSDKLRGRLSAAYESRGAAYDANGQMILPDITQTDLQFNQSIDIMGNVEFEPTSEQLLSLTGQYYNSEQDTEYGTYLGPNLAGIFGAPELISVQKGLQLEEQPATERVLINAQYRHDNLLNQTMLAQAYYRSESMQFYPFPSIYQVTGSPLPGNSYPLYGASLQETDVIGAKLLFVKDFDSLSLSYGIDAESESFSAKQKIYDTNTALASGGMNFQQEQSLQRYPDIDTQKVSAFGQADWEINQDWSLSGGLRYQYIEHEVGDNVGVLQQHLAGLGAYGPVSPDAIKGGKTDYNELLFNLGSIYRINQNQQLWANFSQGFNLPDPAKYYGNGTYNGTYGDGPTLVDSINVADNRLEGVKTNSLEFGWRMAQQSYDIQLAAYYSLSDKTTSYDRSNLAVVVNDDERRIYGLEGQANYLFTNDWYTGIQAHLIKSQTKSDGSWSALAAEETSPSNAVLRGGYDNLNYGAELQWQTLADYSDDDGGELKGYSLANLSAYYALPVGRLNFGIQNLFNKDYETLWSQRAQILYSSISAPELFSFKGQGRTYALSYNAEF</sequence>
<evidence type="ECO:0000256" key="9">
    <source>
        <dbReference type="ARBA" id="ARBA00023170"/>
    </source>
</evidence>
<evidence type="ECO:0000313" key="18">
    <source>
        <dbReference type="Proteomes" id="UP001310248"/>
    </source>
</evidence>
<organism evidence="17 18">
    <name type="scientific">Agarivorans aestuarii</name>
    <dbReference type="NCBI Taxonomy" id="1563703"/>
    <lineage>
        <taxon>Bacteria</taxon>
        <taxon>Pseudomonadati</taxon>
        <taxon>Pseudomonadota</taxon>
        <taxon>Gammaproteobacteria</taxon>
        <taxon>Alteromonadales</taxon>
        <taxon>Alteromonadaceae</taxon>
        <taxon>Agarivorans</taxon>
    </lineage>
</organism>
<keyword evidence="9 17" id="KW-0675">Receptor</keyword>
<dbReference type="PANTHER" id="PTHR30069:SF42">
    <property type="entry name" value="FERRIC AEROBACTIN RECEPTOR"/>
    <property type="match status" value="1"/>
</dbReference>
<comment type="similarity">
    <text evidence="2 11 13">Belongs to the TonB-dependent receptor family.</text>
</comment>
<evidence type="ECO:0000256" key="4">
    <source>
        <dbReference type="ARBA" id="ARBA00022452"/>
    </source>
</evidence>
<dbReference type="PANTHER" id="PTHR30069">
    <property type="entry name" value="TONB-DEPENDENT OUTER MEMBRANE RECEPTOR"/>
    <property type="match status" value="1"/>
</dbReference>
<comment type="caution">
    <text evidence="17">The sequence shown here is derived from an EMBL/GenBank/DDBJ whole genome shotgun (WGS) entry which is preliminary data.</text>
</comment>
<evidence type="ECO:0000256" key="2">
    <source>
        <dbReference type="ARBA" id="ARBA00009810"/>
    </source>
</evidence>
<feature type="short sequence motif" description="TonB box" evidence="12">
    <location>
        <begin position="31"/>
        <end position="37"/>
    </location>
</feature>
<dbReference type="PROSITE" id="PS52016">
    <property type="entry name" value="TONB_DEPENDENT_REC_3"/>
    <property type="match status" value="1"/>
</dbReference>
<evidence type="ECO:0000256" key="7">
    <source>
        <dbReference type="ARBA" id="ARBA00023077"/>
    </source>
</evidence>
<dbReference type="PROSITE" id="PS00430">
    <property type="entry name" value="TONB_DEPENDENT_REC_1"/>
    <property type="match status" value="1"/>
</dbReference>
<keyword evidence="5 11" id="KW-0812">Transmembrane</keyword>
<keyword evidence="7 12" id="KW-0798">TonB box</keyword>
<keyword evidence="3 11" id="KW-0813">Transport</keyword>
<evidence type="ECO:0000256" key="3">
    <source>
        <dbReference type="ARBA" id="ARBA00022448"/>
    </source>
</evidence>
<dbReference type="Proteomes" id="UP001310248">
    <property type="component" value="Unassembled WGS sequence"/>
</dbReference>
<gene>
    <name evidence="17" type="ORF">SNR37_002935</name>
</gene>
<dbReference type="Gene3D" id="2.40.170.20">
    <property type="entry name" value="TonB-dependent receptor, beta-barrel domain"/>
    <property type="match status" value="1"/>
</dbReference>
<evidence type="ECO:0000256" key="6">
    <source>
        <dbReference type="ARBA" id="ARBA00022729"/>
    </source>
</evidence>
<keyword evidence="8 11" id="KW-0472">Membrane</keyword>
<comment type="subcellular location">
    <subcellularLocation>
        <location evidence="1 11">Cell outer membrane</location>
        <topology evidence="1 11">Multi-pass membrane protein</topology>
    </subcellularLocation>
</comment>
<evidence type="ECO:0000256" key="11">
    <source>
        <dbReference type="PROSITE-ProRule" id="PRU01360"/>
    </source>
</evidence>
<dbReference type="SUPFAM" id="SSF56935">
    <property type="entry name" value="Porins"/>
    <property type="match status" value="1"/>
</dbReference>
<proteinExistence type="inferred from homology"/>
<feature type="domain" description="TonB-dependent receptor-like beta-barrel" evidence="15">
    <location>
        <begin position="242"/>
        <end position="698"/>
    </location>
</feature>
<dbReference type="InterPro" id="IPR010916">
    <property type="entry name" value="TonB_box_CS"/>
</dbReference>
<evidence type="ECO:0000256" key="13">
    <source>
        <dbReference type="RuleBase" id="RU003357"/>
    </source>
</evidence>
<keyword evidence="10 11" id="KW-0998">Cell outer membrane</keyword>
<evidence type="ECO:0000256" key="8">
    <source>
        <dbReference type="ARBA" id="ARBA00023136"/>
    </source>
</evidence>
<keyword evidence="6 14" id="KW-0732">Signal</keyword>
<reference evidence="18" key="1">
    <citation type="submission" date="2023-07" db="EMBL/GenBank/DDBJ databases">
        <title>Draft genome sequence of Agarivorans aestuarii strain ZMCS4, a CAZymes producing bacteria isolated from the marine brown algae Clodostephus spongiosus.</title>
        <authorList>
            <person name="Lorente B."/>
            <person name="Cabral C."/>
            <person name="Frias J."/>
            <person name="Faria J."/>
            <person name="Toubarro D."/>
        </authorList>
    </citation>
    <scope>NUCLEOTIDE SEQUENCE [LARGE SCALE GENOMIC DNA]</scope>
    <source>
        <strain evidence="18">ZMCS4</strain>
    </source>
</reference>
<dbReference type="InterPro" id="IPR012910">
    <property type="entry name" value="Plug_dom"/>
</dbReference>
<dbReference type="CDD" id="cd01347">
    <property type="entry name" value="ligand_gated_channel"/>
    <property type="match status" value="1"/>
</dbReference>
<dbReference type="Gene3D" id="2.170.130.10">
    <property type="entry name" value="TonB-dependent receptor, plug domain"/>
    <property type="match status" value="1"/>
</dbReference>
<dbReference type="InterPro" id="IPR036942">
    <property type="entry name" value="Beta-barrel_TonB_sf"/>
</dbReference>
<evidence type="ECO:0000259" key="15">
    <source>
        <dbReference type="Pfam" id="PF00593"/>
    </source>
</evidence>
<dbReference type="InterPro" id="IPR010105">
    <property type="entry name" value="TonB_sidphr_rcpt"/>
</dbReference>
<protein>
    <submittedName>
        <fullName evidence="17">TonB-dependent receptor</fullName>
    </submittedName>
</protein>
<feature type="domain" description="TonB-dependent receptor plug" evidence="16">
    <location>
        <begin position="43"/>
        <end position="146"/>
    </location>
</feature>
<dbReference type="Pfam" id="PF00593">
    <property type="entry name" value="TonB_dep_Rec_b-barrel"/>
    <property type="match status" value="1"/>
</dbReference>
<evidence type="ECO:0000256" key="5">
    <source>
        <dbReference type="ARBA" id="ARBA00022692"/>
    </source>
</evidence>
<evidence type="ECO:0000256" key="1">
    <source>
        <dbReference type="ARBA" id="ARBA00004571"/>
    </source>
</evidence>
<evidence type="ECO:0000256" key="14">
    <source>
        <dbReference type="SAM" id="SignalP"/>
    </source>
</evidence>
<evidence type="ECO:0000256" key="12">
    <source>
        <dbReference type="PROSITE-ProRule" id="PRU10143"/>
    </source>
</evidence>
<dbReference type="NCBIfam" id="TIGR01783">
    <property type="entry name" value="TonB-siderophor"/>
    <property type="match status" value="1"/>
</dbReference>
<dbReference type="EMBL" id="JAYDYW010000005">
    <property type="protein sequence ID" value="MEE1673511.1"/>
    <property type="molecule type" value="Genomic_DNA"/>
</dbReference>
<feature type="chain" id="PRO_5047535053" evidence="14">
    <location>
        <begin position="26"/>
        <end position="741"/>
    </location>
</feature>